<feature type="transmembrane region" description="Helical" evidence="7">
    <location>
        <begin position="386"/>
        <end position="408"/>
    </location>
</feature>
<dbReference type="GO" id="GO:0005886">
    <property type="term" value="C:plasma membrane"/>
    <property type="evidence" value="ECO:0007669"/>
    <property type="project" value="UniProtKB-SubCell"/>
</dbReference>
<keyword evidence="9" id="KW-1185">Reference proteome</keyword>
<dbReference type="EMBL" id="OBDY01000029">
    <property type="protein sequence ID" value="SNY66161.1"/>
    <property type="molecule type" value="Genomic_DNA"/>
</dbReference>
<reference evidence="8 9" key="1">
    <citation type="submission" date="2017-09" db="EMBL/GenBank/DDBJ databases">
        <authorList>
            <person name="Ehlers B."/>
            <person name="Leendertz F.H."/>
        </authorList>
    </citation>
    <scope>NUCLEOTIDE SEQUENCE [LARGE SCALE GENOMIC DNA]</scope>
    <source>
        <strain evidence="8 9">CGMCC 4.6857</strain>
    </source>
</reference>
<feature type="transmembrane region" description="Helical" evidence="7">
    <location>
        <begin position="320"/>
        <end position="340"/>
    </location>
</feature>
<evidence type="ECO:0000256" key="7">
    <source>
        <dbReference type="SAM" id="Phobius"/>
    </source>
</evidence>
<feature type="transmembrane region" description="Helical" evidence="7">
    <location>
        <begin position="444"/>
        <end position="464"/>
    </location>
</feature>
<feature type="transmembrane region" description="Helical" evidence="7">
    <location>
        <begin position="420"/>
        <end position="438"/>
    </location>
</feature>
<feature type="transmembrane region" description="Helical" evidence="7">
    <location>
        <begin position="361"/>
        <end position="380"/>
    </location>
</feature>
<feature type="transmembrane region" description="Helical" evidence="7">
    <location>
        <begin position="175"/>
        <end position="193"/>
    </location>
</feature>
<keyword evidence="3" id="KW-1003">Cell membrane</keyword>
<evidence type="ECO:0000256" key="1">
    <source>
        <dbReference type="ARBA" id="ARBA00004651"/>
    </source>
</evidence>
<evidence type="ECO:0000256" key="2">
    <source>
        <dbReference type="ARBA" id="ARBA00007430"/>
    </source>
</evidence>
<dbReference type="Proteomes" id="UP000219612">
    <property type="component" value="Unassembled WGS sequence"/>
</dbReference>
<name>A0A285K491_9ACTN</name>
<sequence>MEEPLGKLVKRGLGWSFVSSLATRAGTVLSGIILARLLSPADYGQFTVALVVLMILVNINDLGIEPTLVRWAGKIEKIAPTATTLIFAASCLVAAAAFFGAPGIASALNAPEAAGIVRLLAVSVVINGLFAVPSAMLTRNFMQGRRATADLTGMIVTLGLSIVLASLGFGAWSLAWGRFVGNLVNGVLLLVFTPQRFRPGWDREAAGHVLRGGLPIAGTLLLAVGLMNLDYIVVGRLMSPEALGLYLMAFNLSSWPVSILSVAVARVSVPAFARLQENLPALRSAFSRSLTLMLIPTSLVVAGLAVYALPATRVVYGSEWSGAAAALTFLAVLGGLRVAMQLAADLLTAVGKARLNMYIQAAWIVALLPALIIGVSHAGIRGAGIAHLVVALAVAIPLHLAAVATVPIPWWDAVRACIRPVLAGVAAAVVGIIVQRVVDGDLLTLFLGALLSTAAFAAVAWPTLRLIRTPAPTPEPTKPEVATTTI</sequence>
<evidence type="ECO:0000256" key="5">
    <source>
        <dbReference type="ARBA" id="ARBA00022989"/>
    </source>
</evidence>
<evidence type="ECO:0000313" key="9">
    <source>
        <dbReference type="Proteomes" id="UP000219612"/>
    </source>
</evidence>
<feature type="transmembrane region" description="Helical" evidence="7">
    <location>
        <begin position="214"/>
        <end position="233"/>
    </location>
</feature>
<dbReference type="AlphaFoldDB" id="A0A285K491"/>
<feature type="transmembrane region" description="Helical" evidence="7">
    <location>
        <begin position="245"/>
        <end position="269"/>
    </location>
</feature>
<dbReference type="CDD" id="cd13127">
    <property type="entry name" value="MATE_tuaB_like"/>
    <property type="match status" value="1"/>
</dbReference>
<keyword evidence="5 7" id="KW-1133">Transmembrane helix</keyword>
<organism evidence="8 9">
    <name type="scientific">Paractinoplanes atraurantiacus</name>
    <dbReference type="NCBI Taxonomy" id="1036182"/>
    <lineage>
        <taxon>Bacteria</taxon>
        <taxon>Bacillati</taxon>
        <taxon>Actinomycetota</taxon>
        <taxon>Actinomycetes</taxon>
        <taxon>Micromonosporales</taxon>
        <taxon>Micromonosporaceae</taxon>
        <taxon>Paractinoplanes</taxon>
    </lineage>
</organism>
<dbReference type="PANTHER" id="PTHR30250:SF10">
    <property type="entry name" value="LIPOPOLYSACCHARIDE BIOSYNTHESIS PROTEIN WZXC"/>
    <property type="match status" value="1"/>
</dbReference>
<dbReference type="RefSeq" id="WP_097327490.1">
    <property type="nucleotide sequence ID" value="NZ_OBDY01000029.1"/>
</dbReference>
<keyword evidence="6 7" id="KW-0472">Membrane</keyword>
<evidence type="ECO:0000256" key="4">
    <source>
        <dbReference type="ARBA" id="ARBA00022692"/>
    </source>
</evidence>
<dbReference type="Pfam" id="PF13440">
    <property type="entry name" value="Polysacc_synt_3"/>
    <property type="match status" value="1"/>
</dbReference>
<feature type="transmembrane region" description="Helical" evidence="7">
    <location>
        <begin position="85"/>
        <end position="104"/>
    </location>
</feature>
<dbReference type="PANTHER" id="PTHR30250">
    <property type="entry name" value="PST FAMILY PREDICTED COLANIC ACID TRANSPORTER"/>
    <property type="match status" value="1"/>
</dbReference>
<evidence type="ECO:0000256" key="3">
    <source>
        <dbReference type="ARBA" id="ARBA00022475"/>
    </source>
</evidence>
<feature type="transmembrane region" description="Helical" evidence="7">
    <location>
        <begin position="43"/>
        <end position="64"/>
    </location>
</feature>
<keyword evidence="4 7" id="KW-0812">Transmembrane</keyword>
<protein>
    <submittedName>
        <fullName evidence="8">Polysaccharide transporter, PST family</fullName>
    </submittedName>
</protein>
<gene>
    <name evidence="8" type="ORF">SAMN05421748_129109</name>
</gene>
<proteinExistence type="inferred from homology"/>
<feature type="transmembrane region" description="Helical" evidence="7">
    <location>
        <begin position="116"/>
        <end position="137"/>
    </location>
</feature>
<evidence type="ECO:0000313" key="8">
    <source>
        <dbReference type="EMBL" id="SNY66161.1"/>
    </source>
</evidence>
<accession>A0A285K491</accession>
<feature type="transmembrane region" description="Helical" evidence="7">
    <location>
        <begin position="149"/>
        <end position="169"/>
    </location>
</feature>
<dbReference type="OrthoDB" id="9770347at2"/>
<comment type="subcellular location">
    <subcellularLocation>
        <location evidence="1">Cell membrane</location>
        <topology evidence="1">Multi-pass membrane protein</topology>
    </subcellularLocation>
</comment>
<feature type="transmembrane region" description="Helical" evidence="7">
    <location>
        <begin position="12"/>
        <end position="37"/>
    </location>
</feature>
<evidence type="ECO:0000256" key="6">
    <source>
        <dbReference type="ARBA" id="ARBA00023136"/>
    </source>
</evidence>
<feature type="transmembrane region" description="Helical" evidence="7">
    <location>
        <begin position="290"/>
        <end position="308"/>
    </location>
</feature>
<dbReference type="InterPro" id="IPR050833">
    <property type="entry name" value="Poly_Biosynth_Transport"/>
</dbReference>
<comment type="similarity">
    <text evidence="2">Belongs to the polysaccharide synthase family.</text>
</comment>